<dbReference type="Pfam" id="PF10158">
    <property type="entry name" value="LOH1CR12"/>
    <property type="match status" value="1"/>
</dbReference>
<dbReference type="GO" id="GO:0030672">
    <property type="term" value="C:synaptic vesicle membrane"/>
    <property type="evidence" value="ECO:0007669"/>
    <property type="project" value="TreeGrafter"/>
</dbReference>
<comment type="similarity">
    <text evidence="2">Belongs to the BORCS5 family.</text>
</comment>
<dbReference type="GO" id="GO:1903744">
    <property type="term" value="P:positive regulation of anterograde synaptic vesicle transport"/>
    <property type="evidence" value="ECO:0007669"/>
    <property type="project" value="TreeGrafter"/>
</dbReference>
<keyword evidence="6" id="KW-0449">Lipoprotein</keyword>
<accession>A0AAV5V6M9</accession>
<evidence type="ECO:0000313" key="9">
    <source>
        <dbReference type="Proteomes" id="UP001432322"/>
    </source>
</evidence>
<keyword evidence="5" id="KW-0458">Lysosome</keyword>
<dbReference type="InterPro" id="IPR018780">
    <property type="entry name" value="TBORCS5"/>
</dbReference>
<evidence type="ECO:0000256" key="6">
    <source>
        <dbReference type="ARBA" id="ARBA00023288"/>
    </source>
</evidence>
<feature type="compositionally biased region" description="Basic and acidic residues" evidence="7">
    <location>
        <begin position="208"/>
        <end position="221"/>
    </location>
</feature>
<gene>
    <name evidence="8" type="ORF">PFISCL1PPCAC_5729</name>
</gene>
<sequence length="231" mass="25413">MGNESSRSNGIGGKKGIVVVRDGTVIKVQDPSDDPDIKRLKEMPRFLPIIRTSIGRREVGEHRAISPRPFLQLSLRLSNHLSLCAKAVSTKQTHLSGMIKSIDGRLCEVTNEMTNRKKRLDKLCIALERVGEIHEELQKMNDTFGALLASLDDLNMVLPSETRLPPFIITPPLPPPSVTSSPSTSSPSPYPSSSSSSTPSHHPPLSRDSPRRLPPIEEVRVIDQPPSIAKR</sequence>
<feature type="compositionally biased region" description="Pro residues" evidence="7">
    <location>
        <begin position="168"/>
        <end position="177"/>
    </location>
</feature>
<evidence type="ECO:0000256" key="2">
    <source>
        <dbReference type="ARBA" id="ARBA00010235"/>
    </source>
</evidence>
<dbReference type="EMBL" id="BTSY01000002">
    <property type="protein sequence ID" value="GMT14432.1"/>
    <property type="molecule type" value="Genomic_DNA"/>
</dbReference>
<name>A0AAV5V6M9_9BILA</name>
<proteinExistence type="inferred from homology"/>
<protein>
    <recommendedName>
        <fullName evidence="3">BLOC-1-related complex subunit 5</fullName>
    </recommendedName>
</protein>
<dbReference type="AlphaFoldDB" id="A0AAV5V6M9"/>
<dbReference type="Proteomes" id="UP001432322">
    <property type="component" value="Unassembled WGS sequence"/>
</dbReference>
<feature type="compositionally biased region" description="Low complexity" evidence="7">
    <location>
        <begin position="178"/>
        <end position="200"/>
    </location>
</feature>
<dbReference type="GO" id="GO:0072384">
    <property type="term" value="P:organelle transport along microtubule"/>
    <property type="evidence" value="ECO:0007669"/>
    <property type="project" value="TreeGrafter"/>
</dbReference>
<dbReference type="PANTHER" id="PTHR31634">
    <property type="entry name" value="BLOC-1-RELATED COMPLEX SUBUNIT 5"/>
    <property type="match status" value="1"/>
</dbReference>
<dbReference type="GO" id="GO:0098574">
    <property type="term" value="C:cytoplasmic side of lysosomal membrane"/>
    <property type="evidence" value="ECO:0007669"/>
    <property type="project" value="TreeGrafter"/>
</dbReference>
<evidence type="ECO:0000256" key="1">
    <source>
        <dbReference type="ARBA" id="ARBA00004122"/>
    </source>
</evidence>
<feature type="region of interest" description="Disordered" evidence="7">
    <location>
        <begin position="168"/>
        <end position="231"/>
    </location>
</feature>
<reference evidence="8" key="1">
    <citation type="submission" date="2023-10" db="EMBL/GenBank/DDBJ databases">
        <title>Genome assembly of Pristionchus species.</title>
        <authorList>
            <person name="Yoshida K."/>
            <person name="Sommer R.J."/>
        </authorList>
    </citation>
    <scope>NUCLEOTIDE SEQUENCE</scope>
    <source>
        <strain evidence="8">RS5133</strain>
    </source>
</reference>
<dbReference type="GO" id="GO:0099078">
    <property type="term" value="C:BORC complex"/>
    <property type="evidence" value="ECO:0007669"/>
    <property type="project" value="TreeGrafter"/>
</dbReference>
<comment type="caution">
    <text evidence="8">The sequence shown here is derived from an EMBL/GenBank/DDBJ whole genome shotgun (WGS) entry which is preliminary data.</text>
</comment>
<evidence type="ECO:0000256" key="3">
    <source>
        <dbReference type="ARBA" id="ARBA00022300"/>
    </source>
</evidence>
<keyword evidence="9" id="KW-1185">Reference proteome</keyword>
<evidence type="ECO:0000256" key="5">
    <source>
        <dbReference type="ARBA" id="ARBA00023228"/>
    </source>
</evidence>
<dbReference type="CDD" id="cd22789">
    <property type="entry name" value="BORCS5-like"/>
    <property type="match status" value="1"/>
</dbReference>
<evidence type="ECO:0000256" key="4">
    <source>
        <dbReference type="ARBA" id="ARBA00023136"/>
    </source>
</evidence>
<dbReference type="GO" id="GO:0032418">
    <property type="term" value="P:lysosome localization"/>
    <property type="evidence" value="ECO:0007669"/>
    <property type="project" value="InterPro"/>
</dbReference>
<evidence type="ECO:0000313" key="8">
    <source>
        <dbReference type="EMBL" id="GMT14432.1"/>
    </source>
</evidence>
<keyword evidence="4" id="KW-0472">Membrane</keyword>
<dbReference type="PANTHER" id="PTHR31634:SF2">
    <property type="entry name" value="BLOC-1-RELATED COMPLEX SUBUNIT 5"/>
    <property type="match status" value="1"/>
</dbReference>
<evidence type="ECO:0000256" key="7">
    <source>
        <dbReference type="SAM" id="MobiDB-lite"/>
    </source>
</evidence>
<comment type="subcellular location">
    <subcellularLocation>
        <location evidence="1">Lysosome membrane</location>
        <topology evidence="1">Lipid-anchor</topology>
        <orientation evidence="1">Cytoplasmic side</orientation>
    </subcellularLocation>
</comment>
<organism evidence="8 9">
    <name type="scientific">Pristionchus fissidentatus</name>
    <dbReference type="NCBI Taxonomy" id="1538716"/>
    <lineage>
        <taxon>Eukaryota</taxon>
        <taxon>Metazoa</taxon>
        <taxon>Ecdysozoa</taxon>
        <taxon>Nematoda</taxon>
        <taxon>Chromadorea</taxon>
        <taxon>Rhabditida</taxon>
        <taxon>Rhabditina</taxon>
        <taxon>Diplogasteromorpha</taxon>
        <taxon>Diplogasteroidea</taxon>
        <taxon>Neodiplogasteridae</taxon>
        <taxon>Pristionchus</taxon>
    </lineage>
</organism>